<dbReference type="InterPro" id="IPR016454">
    <property type="entry name" value="Cysteine_dSase"/>
</dbReference>
<protein>
    <recommendedName>
        <fullName evidence="4">cysteine desulfurase</fullName>
        <ecNumber evidence="4">2.8.1.7</ecNumber>
    </recommendedName>
</protein>
<evidence type="ECO:0000256" key="11">
    <source>
        <dbReference type="RuleBase" id="RU004504"/>
    </source>
</evidence>
<dbReference type="InterPro" id="IPR015422">
    <property type="entry name" value="PyrdxlP-dep_Trfase_small"/>
</dbReference>
<evidence type="ECO:0000256" key="10">
    <source>
        <dbReference type="ARBA" id="ARBA00050776"/>
    </source>
</evidence>
<dbReference type="FunFam" id="3.40.640.10:FF:000084">
    <property type="entry name" value="IscS-like cysteine desulfurase"/>
    <property type="match status" value="1"/>
</dbReference>
<comment type="similarity">
    <text evidence="3">Belongs to the class-V pyridoxal-phosphate-dependent aminotransferase family. NifS/IscS subfamily.</text>
</comment>
<name>A0A7V5P0M7_9BACT</name>
<dbReference type="Pfam" id="PF00266">
    <property type="entry name" value="Aminotran_5"/>
    <property type="match status" value="1"/>
</dbReference>
<comment type="cofactor">
    <cofactor evidence="1 11">
        <name>pyridoxal 5'-phosphate</name>
        <dbReference type="ChEBI" id="CHEBI:597326"/>
    </cofactor>
</comment>
<comment type="function">
    <text evidence="2">Catalyzes the removal of elemental sulfur atoms from cysteine to produce alanine. Seems to participate in the biosynthesis of the nitrogenase metalloclusters by providing the inorganic sulfur required for the Fe-S core formation.</text>
</comment>
<evidence type="ECO:0000256" key="5">
    <source>
        <dbReference type="ARBA" id="ARBA00022679"/>
    </source>
</evidence>
<dbReference type="PANTHER" id="PTHR11601:SF34">
    <property type="entry name" value="CYSTEINE DESULFURASE"/>
    <property type="match status" value="1"/>
</dbReference>
<keyword evidence="8" id="KW-0408">Iron</keyword>
<dbReference type="EMBL" id="DROK01000194">
    <property type="protein sequence ID" value="HHI97536.1"/>
    <property type="molecule type" value="Genomic_DNA"/>
</dbReference>
<dbReference type="PIRSF" id="PIRSF005572">
    <property type="entry name" value="NifS"/>
    <property type="match status" value="1"/>
</dbReference>
<evidence type="ECO:0000256" key="8">
    <source>
        <dbReference type="ARBA" id="ARBA00023004"/>
    </source>
</evidence>
<accession>A0A7V5P0M7</accession>
<keyword evidence="6" id="KW-0479">Metal-binding</keyword>
<keyword evidence="9" id="KW-0411">Iron-sulfur</keyword>
<evidence type="ECO:0000256" key="2">
    <source>
        <dbReference type="ARBA" id="ARBA00003120"/>
    </source>
</evidence>
<dbReference type="InterPro" id="IPR015424">
    <property type="entry name" value="PyrdxlP-dep_Trfase"/>
</dbReference>
<dbReference type="PROSITE" id="PS00595">
    <property type="entry name" value="AA_TRANSFER_CLASS_5"/>
    <property type="match status" value="1"/>
</dbReference>
<evidence type="ECO:0000256" key="4">
    <source>
        <dbReference type="ARBA" id="ARBA00012239"/>
    </source>
</evidence>
<dbReference type="InterPro" id="IPR015421">
    <property type="entry name" value="PyrdxlP-dep_Trfase_major"/>
</dbReference>
<feature type="domain" description="Aminotransferase class V" evidence="12">
    <location>
        <begin position="3"/>
        <end position="360"/>
    </location>
</feature>
<dbReference type="SUPFAM" id="SSF53383">
    <property type="entry name" value="PLP-dependent transferases"/>
    <property type="match status" value="1"/>
</dbReference>
<dbReference type="Proteomes" id="UP000886101">
    <property type="component" value="Unassembled WGS sequence"/>
</dbReference>
<dbReference type="GO" id="GO:0051536">
    <property type="term" value="F:iron-sulfur cluster binding"/>
    <property type="evidence" value="ECO:0007669"/>
    <property type="project" value="UniProtKB-KW"/>
</dbReference>
<evidence type="ECO:0000256" key="6">
    <source>
        <dbReference type="ARBA" id="ARBA00022723"/>
    </source>
</evidence>
<dbReference type="EC" id="2.8.1.7" evidence="4"/>
<proteinExistence type="inferred from homology"/>
<evidence type="ECO:0000313" key="13">
    <source>
        <dbReference type="EMBL" id="HHI97536.1"/>
    </source>
</evidence>
<evidence type="ECO:0000256" key="3">
    <source>
        <dbReference type="ARBA" id="ARBA00006490"/>
    </source>
</evidence>
<dbReference type="GO" id="GO:0046872">
    <property type="term" value="F:metal ion binding"/>
    <property type="evidence" value="ECO:0007669"/>
    <property type="project" value="UniProtKB-KW"/>
</dbReference>
<dbReference type="InterPro" id="IPR000192">
    <property type="entry name" value="Aminotrans_V_dom"/>
</dbReference>
<dbReference type="PANTHER" id="PTHR11601">
    <property type="entry name" value="CYSTEINE DESULFURYLASE FAMILY MEMBER"/>
    <property type="match status" value="1"/>
</dbReference>
<dbReference type="GO" id="GO:0031071">
    <property type="term" value="F:cysteine desulfurase activity"/>
    <property type="evidence" value="ECO:0007669"/>
    <property type="project" value="UniProtKB-EC"/>
</dbReference>
<evidence type="ECO:0000259" key="12">
    <source>
        <dbReference type="Pfam" id="PF00266"/>
    </source>
</evidence>
<sequence length="371" mass="39986">MPIYLDHNATCPVLPEVAAALNVFLTEKFGNPSCRHLLGQAAKEALEEARAKVAALIAARPEEIIFLSGGTEANNLAILGTALARERGHVVTSQIEHPSVLNPCVRLLELGYDVTFLPVDEKGEVDLAAFQRSLRPDTFLVTIMLANNETGVIQPVAEIGRICRERGIIFHTDAAQAVGKIPVSVRELNCDLLTIAGHKLYAPKGIGALFVRKGLKLQKLLYGAGQERGLRPGTEPVALAVGLGEACALAQKDLVAEGERQRYLRERLFEGLKEIYPSLIRHGTPENTIPNTLSVSFPGWRGEELLAALPEICASTGAACHDQKATVSHVLAAMGVTPEVALGTIRFSLGRGNSLADIEKALSLFQRLFSR</sequence>
<gene>
    <name evidence="13" type="ORF">ENJ96_06760</name>
</gene>
<dbReference type="Gene3D" id="3.90.1150.10">
    <property type="entry name" value="Aspartate Aminotransferase, domain 1"/>
    <property type="match status" value="1"/>
</dbReference>
<evidence type="ECO:0000256" key="9">
    <source>
        <dbReference type="ARBA" id="ARBA00023014"/>
    </source>
</evidence>
<organism evidence="13">
    <name type="scientific">Thermodesulfatator atlanticus</name>
    <dbReference type="NCBI Taxonomy" id="501497"/>
    <lineage>
        <taxon>Bacteria</taxon>
        <taxon>Pseudomonadati</taxon>
        <taxon>Thermodesulfobacteriota</taxon>
        <taxon>Thermodesulfobacteria</taxon>
        <taxon>Thermodesulfobacteriales</taxon>
        <taxon>Thermodesulfatatoraceae</taxon>
        <taxon>Thermodesulfatator</taxon>
    </lineage>
</organism>
<dbReference type="Gene3D" id="3.40.640.10">
    <property type="entry name" value="Type I PLP-dependent aspartate aminotransferase-like (Major domain)"/>
    <property type="match status" value="1"/>
</dbReference>
<evidence type="ECO:0000256" key="1">
    <source>
        <dbReference type="ARBA" id="ARBA00001933"/>
    </source>
</evidence>
<dbReference type="AlphaFoldDB" id="A0A7V5P0M7"/>
<keyword evidence="7" id="KW-0663">Pyridoxal phosphate</keyword>
<comment type="catalytic activity">
    <reaction evidence="10">
        <text>(sulfur carrier)-H + L-cysteine = (sulfur carrier)-SH + L-alanine</text>
        <dbReference type="Rhea" id="RHEA:43892"/>
        <dbReference type="Rhea" id="RHEA-COMP:14737"/>
        <dbReference type="Rhea" id="RHEA-COMP:14739"/>
        <dbReference type="ChEBI" id="CHEBI:29917"/>
        <dbReference type="ChEBI" id="CHEBI:35235"/>
        <dbReference type="ChEBI" id="CHEBI:57972"/>
        <dbReference type="ChEBI" id="CHEBI:64428"/>
        <dbReference type="EC" id="2.8.1.7"/>
    </reaction>
</comment>
<evidence type="ECO:0000256" key="7">
    <source>
        <dbReference type="ARBA" id="ARBA00022898"/>
    </source>
</evidence>
<dbReference type="InterPro" id="IPR020578">
    <property type="entry name" value="Aminotrans_V_PyrdxlP_BS"/>
</dbReference>
<reference evidence="13" key="1">
    <citation type="journal article" date="2020" name="mSystems">
        <title>Genome- and Community-Level Interaction Insights into Carbon Utilization and Element Cycling Functions of Hydrothermarchaeota in Hydrothermal Sediment.</title>
        <authorList>
            <person name="Zhou Z."/>
            <person name="Liu Y."/>
            <person name="Xu W."/>
            <person name="Pan J."/>
            <person name="Luo Z.H."/>
            <person name="Li M."/>
        </authorList>
    </citation>
    <scope>NUCLEOTIDE SEQUENCE [LARGE SCALE GENOMIC DNA]</scope>
    <source>
        <strain evidence="13">HyVt-533</strain>
    </source>
</reference>
<keyword evidence="5" id="KW-0808">Transferase</keyword>
<comment type="caution">
    <text evidence="13">The sequence shown here is derived from an EMBL/GenBank/DDBJ whole genome shotgun (WGS) entry which is preliminary data.</text>
</comment>